<evidence type="ECO:0000256" key="4">
    <source>
        <dbReference type="SAM" id="MobiDB-lite"/>
    </source>
</evidence>
<feature type="coiled-coil region" evidence="3">
    <location>
        <begin position="463"/>
        <end position="490"/>
    </location>
</feature>
<gene>
    <name evidence="5" type="ORF">J8273_2274</name>
</gene>
<accession>A0A8J6B0Q5</accession>
<name>A0A8J6B0Q5_9EUKA</name>
<dbReference type="PANTHER" id="PTHR21501">
    <property type="entry name" value="PROTEIN FAM-161"/>
    <property type="match status" value="1"/>
</dbReference>
<dbReference type="EMBL" id="JAHDYR010000007">
    <property type="protein sequence ID" value="KAG9395925.1"/>
    <property type="molecule type" value="Genomic_DNA"/>
</dbReference>
<feature type="compositionally biased region" description="Basic residues" evidence="4">
    <location>
        <begin position="310"/>
        <end position="319"/>
    </location>
</feature>
<feature type="compositionally biased region" description="Basic and acidic residues" evidence="4">
    <location>
        <begin position="295"/>
        <end position="309"/>
    </location>
</feature>
<dbReference type="GO" id="GO:0005929">
    <property type="term" value="C:cilium"/>
    <property type="evidence" value="ECO:0007669"/>
    <property type="project" value="TreeGrafter"/>
</dbReference>
<dbReference type="InterPro" id="IPR051655">
    <property type="entry name" value="FAM161"/>
</dbReference>
<proteinExistence type="inferred from homology"/>
<feature type="region of interest" description="Disordered" evidence="4">
    <location>
        <begin position="270"/>
        <end position="365"/>
    </location>
</feature>
<reference evidence="5" key="1">
    <citation type="submission" date="2021-05" db="EMBL/GenBank/DDBJ databases">
        <title>A free-living protist that lacks canonical eukaryotic 1 DNA replication and segregation systems.</title>
        <authorList>
            <person name="Salas-Leiva D.E."/>
            <person name="Tromer E.C."/>
            <person name="Curtis B.A."/>
            <person name="Jerlstrom-Hultqvist J."/>
            <person name="Kolisko M."/>
            <person name="Yi Z."/>
            <person name="Salas-Leiva J.S."/>
            <person name="Gallot-Lavallee L."/>
            <person name="Kops G.J.P.L."/>
            <person name="Archibald J.M."/>
            <person name="Simpson A.G.B."/>
            <person name="Roger A.J."/>
        </authorList>
    </citation>
    <scope>NUCLEOTIDE SEQUENCE</scope>
    <source>
        <strain evidence="5">BICM</strain>
    </source>
</reference>
<evidence type="ECO:0000313" key="6">
    <source>
        <dbReference type="Proteomes" id="UP000717585"/>
    </source>
</evidence>
<protein>
    <submittedName>
        <fullName evidence="5">Uncharacterized protein family UPF0564</fullName>
    </submittedName>
</protein>
<evidence type="ECO:0000256" key="1">
    <source>
        <dbReference type="ARBA" id="ARBA00006663"/>
    </source>
</evidence>
<evidence type="ECO:0000256" key="2">
    <source>
        <dbReference type="ARBA" id="ARBA00023054"/>
    </source>
</evidence>
<dbReference type="Pfam" id="PF10595">
    <property type="entry name" value="FAM161A_B"/>
    <property type="match status" value="1"/>
</dbReference>
<evidence type="ECO:0000313" key="5">
    <source>
        <dbReference type="EMBL" id="KAG9395925.1"/>
    </source>
</evidence>
<evidence type="ECO:0000256" key="3">
    <source>
        <dbReference type="SAM" id="Coils"/>
    </source>
</evidence>
<feature type="compositionally biased region" description="Basic and acidic residues" evidence="4">
    <location>
        <begin position="118"/>
        <end position="129"/>
    </location>
</feature>
<organism evidence="5 6">
    <name type="scientific">Carpediemonas membranifera</name>
    <dbReference type="NCBI Taxonomy" id="201153"/>
    <lineage>
        <taxon>Eukaryota</taxon>
        <taxon>Metamonada</taxon>
        <taxon>Carpediemonas-like organisms</taxon>
        <taxon>Carpediemonas</taxon>
    </lineage>
</organism>
<sequence>MRKNTTGEYRWSDEDYKVARDAYYATRMDIQEKLDSMAQMVGTMGIADYIGKDTLRMTLNAETSSMLEDVPVMPSDSERADNGSRFQARQLPEPTSPVRAYPPNNRYEPEDDASTESSPEHDVVSHEPEQLPVPLPASVSPSKAKRGIVNGTTTFQRAQAGTTLPPRHFTVPRPFSFLERDIAEESSITRQKREEYLKEIQEREDREYRYRFKAQTPDPEMLKPKLEMIHKDQVDRIEKLKKQREDDFDHPFSFFNKDRDYLERKNAREVEGTMRETMGEELPPTPSFKATPIPDEVKGDRISAMEQKEKRKRARRKAQRVQELLEMSHLPPRMEEAEKNKKPKPKPKKPDRFRANPVPNFKKLQNTFEEQLRMRKAGHERTVPMSYSFNTGYTERLEAARAVIRSQVKKDEAMAIERRWPYLSPAGKPDSVYNPIPKAVHEATEAFPYGETVTSTMRKRLVVERDREEAEELERIRRQDEERATRLETMKRLIAPLAKTNTKAMERARQQRNDEFRAQLRQRKRETDAMMAAIKERVAERPFLLQAKYGYGGYSEAPWEAEDSEDEYDL</sequence>
<comment type="similarity">
    <text evidence="1">Belongs to the FAM161 family.</text>
</comment>
<comment type="caution">
    <text evidence="5">The sequence shown here is derived from an EMBL/GenBank/DDBJ whole genome shotgun (WGS) entry which is preliminary data.</text>
</comment>
<feature type="region of interest" description="Disordered" evidence="4">
    <location>
        <begin position="66"/>
        <end position="145"/>
    </location>
</feature>
<keyword evidence="2 3" id="KW-0175">Coiled coil</keyword>
<dbReference type="Proteomes" id="UP000717585">
    <property type="component" value="Unassembled WGS sequence"/>
</dbReference>
<dbReference type="GO" id="GO:0044782">
    <property type="term" value="P:cilium organization"/>
    <property type="evidence" value="ECO:0007669"/>
    <property type="project" value="TreeGrafter"/>
</dbReference>
<keyword evidence="6" id="KW-1185">Reference proteome</keyword>
<dbReference type="AlphaFoldDB" id="A0A8J6B0Q5"/>
<dbReference type="GO" id="GO:0005856">
    <property type="term" value="C:cytoskeleton"/>
    <property type="evidence" value="ECO:0007669"/>
    <property type="project" value="UniProtKB-ARBA"/>
</dbReference>
<dbReference type="PANTHER" id="PTHR21501:SF1">
    <property type="entry name" value="PROTEIN FAM-161"/>
    <property type="match status" value="1"/>
</dbReference>
<dbReference type="InterPro" id="IPR019579">
    <property type="entry name" value="FAM161A/B"/>
</dbReference>